<protein>
    <submittedName>
        <fullName evidence="1">Uncharacterized protein</fullName>
    </submittedName>
</protein>
<evidence type="ECO:0000313" key="1">
    <source>
        <dbReference type="EMBL" id="KOF94568.1"/>
    </source>
</evidence>
<dbReference type="AlphaFoldDB" id="A0A0L8HZ97"/>
<organism evidence="1">
    <name type="scientific">Octopus bimaculoides</name>
    <name type="common">California two-spotted octopus</name>
    <dbReference type="NCBI Taxonomy" id="37653"/>
    <lineage>
        <taxon>Eukaryota</taxon>
        <taxon>Metazoa</taxon>
        <taxon>Spiralia</taxon>
        <taxon>Lophotrochozoa</taxon>
        <taxon>Mollusca</taxon>
        <taxon>Cephalopoda</taxon>
        <taxon>Coleoidea</taxon>
        <taxon>Octopodiformes</taxon>
        <taxon>Octopoda</taxon>
        <taxon>Incirrata</taxon>
        <taxon>Octopodidae</taxon>
        <taxon>Octopus</taxon>
    </lineage>
</organism>
<sequence>MKNFDAKGNNYAATRMRLLVKLYHYINKQQLSSGFVVASVNEAPSKPHYHLNEIC</sequence>
<accession>A0A0L8HZ97</accession>
<name>A0A0L8HZ97_OCTBM</name>
<reference evidence="1" key="1">
    <citation type="submission" date="2015-07" db="EMBL/GenBank/DDBJ databases">
        <title>MeaNS - Measles Nucleotide Surveillance Program.</title>
        <authorList>
            <person name="Tran T."/>
            <person name="Druce J."/>
        </authorList>
    </citation>
    <scope>NUCLEOTIDE SEQUENCE</scope>
    <source>
        <strain evidence="1">UCB-OBI-ISO-001</strain>
        <tissue evidence="1">Gonad</tissue>
    </source>
</reference>
<dbReference type="EMBL" id="KQ416933">
    <property type="protein sequence ID" value="KOF94568.1"/>
    <property type="molecule type" value="Genomic_DNA"/>
</dbReference>
<gene>
    <name evidence="1" type="ORF">OCBIM_22001450mg</name>
</gene>
<proteinExistence type="predicted"/>